<dbReference type="EMBL" id="QREL01000001">
    <property type="protein sequence ID" value="REE28290.1"/>
    <property type="molecule type" value="Genomic_DNA"/>
</dbReference>
<proteinExistence type="predicted"/>
<dbReference type="AlphaFoldDB" id="A0A371NE83"/>
<organism evidence="1 2">
    <name type="scientific">Methanothermobacter defluvii</name>
    <dbReference type="NCBI Taxonomy" id="49339"/>
    <lineage>
        <taxon>Archaea</taxon>
        <taxon>Methanobacteriati</taxon>
        <taxon>Methanobacteriota</taxon>
        <taxon>Methanomada group</taxon>
        <taxon>Methanobacteria</taxon>
        <taxon>Methanobacteriales</taxon>
        <taxon>Methanobacteriaceae</taxon>
        <taxon>Methanothermobacter</taxon>
    </lineage>
</organism>
<gene>
    <name evidence="1" type="ORF">C7452_0291</name>
</gene>
<evidence type="ECO:0000313" key="1">
    <source>
        <dbReference type="EMBL" id="REE28290.1"/>
    </source>
</evidence>
<name>A0A371NE83_9EURY</name>
<sequence>MWKKESVKMSTLNKLQRQIFEKLFNMKTGYVLDFSNKAFRDFVRTSVGKDIFDESYEKACDELGYPSHSKANRLRCFWDIESDVTVHKLLKDLLDYYEYLYDDDNEKDWKLFEKAKFILDESLETGSNSEEFFLQQEFDVPDFFSLGLDENIVTILNSRMNEISICLNSEAYLASIFLIGSTLEGILLGIASQYPAEYGRANSSPREKSGKVKKFDKWKLNDLINVSYEIGFLKKDVKVFSHYLRDFRNYIHPYKQLEDKFYPNKHTALLCEQVLKAAMYELSRIGNFIRNEPKFFKTLQK</sequence>
<protein>
    <submittedName>
        <fullName evidence="1">Uncharacterized protein</fullName>
    </submittedName>
</protein>
<keyword evidence="2" id="KW-1185">Reference proteome</keyword>
<accession>A0A371NE83</accession>
<reference evidence="1 2" key="1">
    <citation type="submission" date="2018-07" db="EMBL/GenBank/DDBJ databases">
        <title>Genomic Encyclopedia of Type Strains, Phase IV (KMG-IV): sequencing the most valuable type-strain genomes for metagenomic binning, comparative biology and taxonomic classification.</title>
        <authorList>
            <person name="Goeker M."/>
        </authorList>
    </citation>
    <scope>NUCLEOTIDE SEQUENCE [LARGE SCALE GENOMIC DNA]</scope>
    <source>
        <strain evidence="1 2">DSM 7466</strain>
    </source>
</reference>
<comment type="caution">
    <text evidence="1">The sequence shown here is derived from an EMBL/GenBank/DDBJ whole genome shotgun (WGS) entry which is preliminary data.</text>
</comment>
<dbReference type="Proteomes" id="UP000256864">
    <property type="component" value="Unassembled WGS sequence"/>
</dbReference>
<evidence type="ECO:0000313" key="2">
    <source>
        <dbReference type="Proteomes" id="UP000256864"/>
    </source>
</evidence>